<reference evidence="1" key="1">
    <citation type="submission" date="2021-01" db="EMBL/GenBank/DDBJ databases">
        <authorList>
            <consortium name="Genoscope - CEA"/>
            <person name="William W."/>
        </authorList>
    </citation>
    <scope>NUCLEOTIDE SEQUENCE</scope>
</reference>
<proteinExistence type="predicted"/>
<evidence type="ECO:0000313" key="1">
    <source>
        <dbReference type="EMBL" id="CAD8105732.1"/>
    </source>
</evidence>
<sequence>MFYNFYEQPLKRIRRTKIIVIRIRKVLCQRLIIQFQIKNSCFKNNTMKVKKNNEETYQELENQFSFQNSPLQTELNKQLFLTCQDKPLYSTKKKVDCDTVSQKFQISKTQKPLKNLQISPQRDMIRKSALIKIKQGMEEIASIIANIGSLKN</sequence>
<dbReference type="Proteomes" id="UP000692954">
    <property type="component" value="Unassembled WGS sequence"/>
</dbReference>
<dbReference type="AlphaFoldDB" id="A0A8S1PRV6"/>
<evidence type="ECO:0000313" key="2">
    <source>
        <dbReference type="Proteomes" id="UP000692954"/>
    </source>
</evidence>
<organism evidence="1 2">
    <name type="scientific">Paramecium sonneborni</name>
    <dbReference type="NCBI Taxonomy" id="65129"/>
    <lineage>
        <taxon>Eukaryota</taxon>
        <taxon>Sar</taxon>
        <taxon>Alveolata</taxon>
        <taxon>Ciliophora</taxon>
        <taxon>Intramacronucleata</taxon>
        <taxon>Oligohymenophorea</taxon>
        <taxon>Peniculida</taxon>
        <taxon>Parameciidae</taxon>
        <taxon>Paramecium</taxon>
    </lineage>
</organism>
<gene>
    <name evidence="1" type="ORF">PSON_ATCC_30995.1.T0850073</name>
</gene>
<accession>A0A8S1PRV6</accession>
<dbReference type="EMBL" id="CAJJDN010000085">
    <property type="protein sequence ID" value="CAD8105732.1"/>
    <property type="molecule type" value="Genomic_DNA"/>
</dbReference>
<comment type="caution">
    <text evidence="1">The sequence shown here is derived from an EMBL/GenBank/DDBJ whole genome shotgun (WGS) entry which is preliminary data.</text>
</comment>
<keyword evidence="2" id="KW-1185">Reference proteome</keyword>
<protein>
    <submittedName>
        <fullName evidence="1">Uncharacterized protein</fullName>
    </submittedName>
</protein>
<name>A0A8S1PRV6_9CILI</name>